<evidence type="ECO:0000313" key="2">
    <source>
        <dbReference type="EMBL" id="TFU89646.1"/>
    </source>
</evidence>
<sequence length="83" mass="9530">MKKLLTRTLILSFFISLNSCMVINSLLGINQCNYPNCDRECADNCNYCSFHCDGYGLPADLNARTGKSIDKQLEQYRNDQKRK</sequence>
<feature type="chain" id="PRO_5032739230" evidence="1">
    <location>
        <begin position="22"/>
        <end position="83"/>
    </location>
</feature>
<protein>
    <submittedName>
        <fullName evidence="2">Uncharacterized protein</fullName>
    </submittedName>
</protein>
<evidence type="ECO:0000256" key="1">
    <source>
        <dbReference type="SAM" id="SignalP"/>
    </source>
</evidence>
<reference evidence="2 3" key="1">
    <citation type="submission" date="2019-03" db="EMBL/GenBank/DDBJ databases">
        <title>Diversity of the mouse oral microbiome.</title>
        <authorList>
            <person name="Joseph S."/>
            <person name="Aduse-Opoku J."/>
            <person name="Curtis M."/>
            <person name="Wade W."/>
            <person name="Hashim A."/>
        </authorList>
    </citation>
    <scope>NUCLEOTIDE SEQUENCE [LARGE SCALE GENOMIC DNA]</scope>
    <source>
        <strain evidence="2 3">P11</strain>
    </source>
</reference>
<dbReference type="OrthoDB" id="9875452at2"/>
<dbReference type="Proteomes" id="UP000298285">
    <property type="component" value="Unassembled WGS sequence"/>
</dbReference>
<keyword evidence="1" id="KW-0732">Signal</keyword>
<gene>
    <name evidence="2" type="ORF">E4T88_06410</name>
</gene>
<accession>A0A4Y9IMZ0</accession>
<dbReference type="EMBL" id="SPPK01000002">
    <property type="protein sequence ID" value="TFU89646.1"/>
    <property type="molecule type" value="Genomic_DNA"/>
</dbReference>
<organism evidence="2 3">
    <name type="scientific">Dysgonomonas mossii</name>
    <dbReference type="NCBI Taxonomy" id="163665"/>
    <lineage>
        <taxon>Bacteria</taxon>
        <taxon>Pseudomonadati</taxon>
        <taxon>Bacteroidota</taxon>
        <taxon>Bacteroidia</taxon>
        <taxon>Bacteroidales</taxon>
        <taxon>Dysgonomonadaceae</taxon>
        <taxon>Dysgonomonas</taxon>
    </lineage>
</organism>
<proteinExistence type="predicted"/>
<dbReference type="AlphaFoldDB" id="A0A4Y9IMZ0"/>
<name>A0A4Y9IMZ0_9BACT</name>
<evidence type="ECO:0000313" key="3">
    <source>
        <dbReference type="Proteomes" id="UP000298285"/>
    </source>
</evidence>
<comment type="caution">
    <text evidence="2">The sequence shown here is derived from an EMBL/GenBank/DDBJ whole genome shotgun (WGS) entry which is preliminary data.</text>
</comment>
<feature type="signal peptide" evidence="1">
    <location>
        <begin position="1"/>
        <end position="21"/>
    </location>
</feature>